<evidence type="ECO:0000313" key="3">
    <source>
        <dbReference type="EMBL" id="TDT89891.1"/>
    </source>
</evidence>
<dbReference type="NCBIfam" id="TIGR03568">
    <property type="entry name" value="NeuC_NnaA"/>
    <property type="match status" value="1"/>
</dbReference>
<dbReference type="PANTHER" id="PTHR43174:SF3">
    <property type="entry name" value="UDP-N-ACETYLGLUCOSAMINE 2-EPIMERASE"/>
    <property type="match status" value="1"/>
</dbReference>
<dbReference type="Proteomes" id="UP000295506">
    <property type="component" value="Unassembled WGS sequence"/>
</dbReference>
<dbReference type="KEGG" id="dej:AWY79_10370"/>
<dbReference type="InterPro" id="IPR029767">
    <property type="entry name" value="WecB-like"/>
</dbReference>
<dbReference type="RefSeq" id="WP_066803289.1">
    <property type="nucleotide sequence ID" value="NZ_CP014206.1"/>
</dbReference>
<accession>A0A126QNI9</accession>
<reference evidence="3 5" key="2">
    <citation type="submission" date="2019-03" db="EMBL/GenBank/DDBJ databases">
        <title>Genomic Encyclopedia of Type Strains, Phase IV (KMG-IV): sequencing the most valuable type-strain genomes for metagenomic binning, comparative biology and taxonomic classification.</title>
        <authorList>
            <person name="Goeker M."/>
        </authorList>
    </citation>
    <scope>NUCLEOTIDE SEQUENCE [LARGE SCALE GENOMIC DNA]</scope>
    <source>
        <strain evidence="3 5">DSM 101483</strain>
    </source>
</reference>
<keyword evidence="4" id="KW-1185">Reference proteome</keyword>
<dbReference type="GO" id="GO:0006047">
    <property type="term" value="P:UDP-N-acetylglucosamine metabolic process"/>
    <property type="evidence" value="ECO:0007669"/>
    <property type="project" value="InterPro"/>
</dbReference>
<dbReference type="PANTHER" id="PTHR43174">
    <property type="entry name" value="UDP-N-ACETYLGLUCOSAMINE 2-EPIMERASE"/>
    <property type="match status" value="1"/>
</dbReference>
<dbReference type="Proteomes" id="UP000055611">
    <property type="component" value="Chromosome"/>
</dbReference>
<dbReference type="Gene3D" id="3.40.50.2000">
    <property type="entry name" value="Glycogen Phosphorylase B"/>
    <property type="match status" value="2"/>
</dbReference>
<evidence type="ECO:0000313" key="5">
    <source>
        <dbReference type="Proteomes" id="UP000295506"/>
    </source>
</evidence>
<gene>
    <name evidence="2" type="ORF">AWY79_10370</name>
    <name evidence="3" type="ORF">EDC59_103189</name>
</gene>
<dbReference type="OrthoDB" id="9803238at2"/>
<dbReference type="EMBL" id="SOBK01000003">
    <property type="protein sequence ID" value="TDT89891.1"/>
    <property type="molecule type" value="Genomic_DNA"/>
</dbReference>
<name>A0A126QNI9_9BACT</name>
<dbReference type="InterPro" id="IPR003331">
    <property type="entry name" value="UDP_GlcNAc_Epimerase_2_dom"/>
</dbReference>
<dbReference type="SUPFAM" id="SSF53756">
    <property type="entry name" value="UDP-Glycosyltransferase/glycogen phosphorylase"/>
    <property type="match status" value="1"/>
</dbReference>
<feature type="domain" description="UDP-N-acetylglucosamine 2-epimerase" evidence="1">
    <location>
        <begin position="21"/>
        <end position="371"/>
    </location>
</feature>
<reference evidence="2 4" key="1">
    <citation type="journal article" date="2016" name="Front. Microbiol.">
        <title>Genome Sequence of the Piezophilic, Mesophilic Sulfate-Reducing Bacterium Desulfovibrio indicus J2T.</title>
        <authorList>
            <person name="Cao J."/>
            <person name="Maignien L."/>
            <person name="Shao Z."/>
            <person name="Alain K."/>
            <person name="Jebbar M."/>
        </authorList>
    </citation>
    <scope>NUCLEOTIDE SEQUENCE [LARGE SCALE GENOMIC DNA]</scope>
    <source>
        <strain evidence="2 4">J2</strain>
    </source>
</reference>
<protein>
    <submittedName>
        <fullName evidence="2">UDP-N-acetyl glucosamine 2-epimerase</fullName>
    </submittedName>
    <submittedName>
        <fullName evidence="3">UDP-N-acetylglucosamine 2-epimerase (Non-hydrolysing)/GDP/UDP-N,N'-diacetylbacillosamine 2-epimerase (Hydrolysing)</fullName>
    </submittedName>
</protein>
<sequence>MRICVFTGTRAEYGLLTPLLKRLHADPEVELSLLVSGSHLSERHGSTVDAIRADGFPVGAEVPLPLEDDSRLGVTLAMGEAVSGLGRALDVLRPDLLVLLGDRWECLACATAATLLHLPVVHLYGGETTEGAVDEQFRHAITKMARLHFTSCDTYRRRVIQMGEDPDTVFDVGALGVENIRTVPLMDRAALEADLGFAMGDRCLLVTYHPVTLAGDDLGQMERFFEGLETALAEDQTLTAVLTGANADPGGSAIDARAARLHDTFPERTLVTPSLGLVRYLSAMAACAAVVGNSSSGILEAPSFNVPTVNVGDRQKGREQADSVFDCAPDAASVASAIRHALSPETAGIVKQARNPYEKQGTSRRIADRLKRGVKPGPKPFFDVEYRLPEAKEQRS</sequence>
<proteinExistence type="predicted"/>
<evidence type="ECO:0000313" key="4">
    <source>
        <dbReference type="Proteomes" id="UP000055611"/>
    </source>
</evidence>
<dbReference type="AlphaFoldDB" id="A0A126QNI9"/>
<evidence type="ECO:0000259" key="1">
    <source>
        <dbReference type="Pfam" id="PF02350"/>
    </source>
</evidence>
<evidence type="ECO:0000313" key="2">
    <source>
        <dbReference type="EMBL" id="AMK11491.1"/>
    </source>
</evidence>
<organism evidence="3 5">
    <name type="scientific">Pseudodesulfovibrio indicus</name>
    <dbReference type="NCBI Taxonomy" id="1716143"/>
    <lineage>
        <taxon>Bacteria</taxon>
        <taxon>Pseudomonadati</taxon>
        <taxon>Thermodesulfobacteriota</taxon>
        <taxon>Desulfovibrionia</taxon>
        <taxon>Desulfovibrionales</taxon>
        <taxon>Desulfovibrionaceae</taxon>
    </lineage>
</organism>
<dbReference type="CDD" id="cd03786">
    <property type="entry name" value="GTB_UDP-GlcNAc_2-Epimerase"/>
    <property type="match status" value="1"/>
</dbReference>
<dbReference type="InterPro" id="IPR020004">
    <property type="entry name" value="UDP-GlcNAc_Epase"/>
</dbReference>
<dbReference type="Pfam" id="PF02350">
    <property type="entry name" value="Epimerase_2"/>
    <property type="match status" value="1"/>
</dbReference>
<dbReference type="GO" id="GO:0004553">
    <property type="term" value="F:hydrolase activity, hydrolyzing O-glycosyl compounds"/>
    <property type="evidence" value="ECO:0007669"/>
    <property type="project" value="InterPro"/>
</dbReference>
<dbReference type="EMBL" id="CP014206">
    <property type="protein sequence ID" value="AMK11491.1"/>
    <property type="molecule type" value="Genomic_DNA"/>
</dbReference>